<evidence type="ECO:0008006" key="4">
    <source>
        <dbReference type="Google" id="ProtNLM"/>
    </source>
</evidence>
<reference evidence="2 3" key="1">
    <citation type="submission" date="2024-02" db="EMBL/GenBank/DDBJ databases">
        <title>High-quality chromosome-scale genome assembly of Pensacola bahiagrass (Paspalum notatum Flugge var. saurae).</title>
        <authorList>
            <person name="Vega J.M."/>
            <person name="Podio M."/>
            <person name="Orjuela J."/>
            <person name="Siena L.A."/>
            <person name="Pessino S.C."/>
            <person name="Combes M.C."/>
            <person name="Mariac C."/>
            <person name="Albertini E."/>
            <person name="Pupilli F."/>
            <person name="Ortiz J.P.A."/>
            <person name="Leblanc O."/>
        </authorList>
    </citation>
    <scope>NUCLEOTIDE SEQUENCE [LARGE SCALE GENOMIC DNA]</scope>
    <source>
        <strain evidence="2">R1</strain>
        <tissue evidence="2">Leaf</tissue>
    </source>
</reference>
<sequence length="143" mass="15004">MAWLGSIHAATVVAGALLAADWAARHRGGGRTLGCGAGLRHLAGSSSSLLCRWPPLHPIRTAPSLPGRVALPAGYLHTSASQIPWLPGCRASRVRWPWAAPPPLRFAPSIGRWSPLLALLRAVAAAALRCTSSCRGAGAWLPW</sequence>
<feature type="chain" id="PRO_5042975271" description="Secreted protein" evidence="1">
    <location>
        <begin position="16"/>
        <end position="143"/>
    </location>
</feature>
<name>A0AAQ3SPI4_PASNO</name>
<dbReference type="Proteomes" id="UP001341281">
    <property type="component" value="Chromosome 02"/>
</dbReference>
<evidence type="ECO:0000313" key="2">
    <source>
        <dbReference type="EMBL" id="WVZ58383.1"/>
    </source>
</evidence>
<feature type="signal peptide" evidence="1">
    <location>
        <begin position="1"/>
        <end position="15"/>
    </location>
</feature>
<gene>
    <name evidence="2" type="ORF">U9M48_008662</name>
</gene>
<accession>A0AAQ3SPI4</accession>
<keyword evidence="3" id="KW-1185">Reference proteome</keyword>
<evidence type="ECO:0000256" key="1">
    <source>
        <dbReference type="SAM" id="SignalP"/>
    </source>
</evidence>
<keyword evidence="1" id="KW-0732">Signal</keyword>
<dbReference type="EMBL" id="CP144746">
    <property type="protein sequence ID" value="WVZ58383.1"/>
    <property type="molecule type" value="Genomic_DNA"/>
</dbReference>
<dbReference type="AlphaFoldDB" id="A0AAQ3SPI4"/>
<organism evidence="2 3">
    <name type="scientific">Paspalum notatum var. saurae</name>
    <dbReference type="NCBI Taxonomy" id="547442"/>
    <lineage>
        <taxon>Eukaryota</taxon>
        <taxon>Viridiplantae</taxon>
        <taxon>Streptophyta</taxon>
        <taxon>Embryophyta</taxon>
        <taxon>Tracheophyta</taxon>
        <taxon>Spermatophyta</taxon>
        <taxon>Magnoliopsida</taxon>
        <taxon>Liliopsida</taxon>
        <taxon>Poales</taxon>
        <taxon>Poaceae</taxon>
        <taxon>PACMAD clade</taxon>
        <taxon>Panicoideae</taxon>
        <taxon>Andropogonodae</taxon>
        <taxon>Paspaleae</taxon>
        <taxon>Paspalinae</taxon>
        <taxon>Paspalum</taxon>
    </lineage>
</organism>
<proteinExistence type="predicted"/>
<protein>
    <recommendedName>
        <fullName evidence="4">Secreted protein</fullName>
    </recommendedName>
</protein>
<evidence type="ECO:0000313" key="3">
    <source>
        <dbReference type="Proteomes" id="UP001341281"/>
    </source>
</evidence>